<dbReference type="PANTHER" id="PTHR37456">
    <property type="entry name" value="SI:CH211-266K2.1"/>
    <property type="match status" value="1"/>
</dbReference>
<feature type="compositionally biased region" description="Low complexity" evidence="1">
    <location>
        <begin position="3486"/>
        <end position="3498"/>
    </location>
</feature>
<feature type="signal peptide" evidence="2">
    <location>
        <begin position="1"/>
        <end position="39"/>
    </location>
</feature>
<keyword evidence="2" id="KW-0732">Signal</keyword>
<feature type="region of interest" description="Disordered" evidence="1">
    <location>
        <begin position="1855"/>
        <end position="2221"/>
    </location>
</feature>
<feature type="region of interest" description="Disordered" evidence="1">
    <location>
        <begin position="3418"/>
        <end position="3454"/>
    </location>
</feature>
<feature type="compositionally biased region" description="Low complexity" evidence="1">
    <location>
        <begin position="1860"/>
        <end position="2176"/>
    </location>
</feature>
<feature type="region of interest" description="Disordered" evidence="1">
    <location>
        <begin position="3341"/>
        <end position="3383"/>
    </location>
</feature>
<feature type="compositionally biased region" description="Polar residues" evidence="1">
    <location>
        <begin position="2488"/>
        <end position="2501"/>
    </location>
</feature>
<evidence type="ECO:0000313" key="3">
    <source>
        <dbReference type="EMBL" id="CAF1274354.1"/>
    </source>
</evidence>
<feature type="compositionally biased region" description="Polar residues" evidence="1">
    <location>
        <begin position="2265"/>
        <end position="2277"/>
    </location>
</feature>
<feature type="region of interest" description="Disordered" evidence="1">
    <location>
        <begin position="2488"/>
        <end position="2996"/>
    </location>
</feature>
<evidence type="ECO:0000313" key="4">
    <source>
        <dbReference type="Proteomes" id="UP000663852"/>
    </source>
</evidence>
<evidence type="ECO:0000256" key="1">
    <source>
        <dbReference type="SAM" id="MobiDB-lite"/>
    </source>
</evidence>
<dbReference type="PANTHER" id="PTHR37456:SF6">
    <property type="entry name" value="COLLAGEN ALPHA-1(XXIII) CHAIN-LIKE ISOFORM X2"/>
    <property type="match status" value="1"/>
</dbReference>
<reference evidence="3" key="1">
    <citation type="submission" date="2021-02" db="EMBL/GenBank/DDBJ databases">
        <authorList>
            <person name="Nowell W R."/>
        </authorList>
    </citation>
    <scope>NUCLEOTIDE SEQUENCE</scope>
</reference>
<dbReference type="Proteomes" id="UP000663852">
    <property type="component" value="Unassembled WGS sequence"/>
</dbReference>
<gene>
    <name evidence="3" type="ORF">EDS130_LOCUS29201</name>
</gene>
<feature type="compositionally biased region" description="Polar residues" evidence="1">
    <location>
        <begin position="3277"/>
        <end position="3304"/>
    </location>
</feature>
<name>A0A815BSM1_ADIRI</name>
<feature type="region of interest" description="Disordered" evidence="1">
    <location>
        <begin position="3252"/>
        <end position="3310"/>
    </location>
</feature>
<dbReference type="EMBL" id="CAJNOJ010000196">
    <property type="protein sequence ID" value="CAF1274354.1"/>
    <property type="molecule type" value="Genomic_DNA"/>
</dbReference>
<feature type="compositionally biased region" description="Polar residues" evidence="1">
    <location>
        <begin position="3255"/>
        <end position="3267"/>
    </location>
</feature>
<feature type="compositionally biased region" description="Polar residues" evidence="1">
    <location>
        <begin position="3366"/>
        <end position="3378"/>
    </location>
</feature>
<protein>
    <submittedName>
        <fullName evidence="3">Uncharacterized protein</fullName>
    </submittedName>
</protein>
<feature type="region of interest" description="Disordered" evidence="1">
    <location>
        <begin position="1688"/>
        <end position="1721"/>
    </location>
</feature>
<feature type="region of interest" description="Disordered" evidence="1">
    <location>
        <begin position="3571"/>
        <end position="3604"/>
    </location>
</feature>
<accession>A0A815BSM1</accession>
<comment type="caution">
    <text evidence="3">The sequence shown here is derived from an EMBL/GenBank/DDBJ whole genome shotgun (WGS) entry which is preliminary data.</text>
</comment>
<evidence type="ECO:0000256" key="2">
    <source>
        <dbReference type="SAM" id="SignalP"/>
    </source>
</evidence>
<feature type="compositionally biased region" description="Low complexity" evidence="1">
    <location>
        <begin position="3505"/>
        <end position="3542"/>
    </location>
</feature>
<feature type="chain" id="PRO_5032665233" evidence="2">
    <location>
        <begin position="40"/>
        <end position="3604"/>
    </location>
</feature>
<feature type="region of interest" description="Disordered" evidence="1">
    <location>
        <begin position="2262"/>
        <end position="2300"/>
    </location>
</feature>
<feature type="region of interest" description="Disordered" evidence="1">
    <location>
        <begin position="3486"/>
        <end position="3542"/>
    </location>
</feature>
<feature type="compositionally biased region" description="Polar residues" evidence="1">
    <location>
        <begin position="2209"/>
        <end position="2221"/>
    </location>
</feature>
<feature type="compositionally biased region" description="Polar residues" evidence="1">
    <location>
        <begin position="2984"/>
        <end position="2996"/>
    </location>
</feature>
<proteinExistence type="predicted"/>
<dbReference type="InterPro" id="IPR050938">
    <property type="entry name" value="Collagen_Structural_Proteins"/>
</dbReference>
<dbReference type="OrthoDB" id="10023243at2759"/>
<feature type="compositionally biased region" description="Polar residues" evidence="1">
    <location>
        <begin position="3040"/>
        <end position="3051"/>
    </location>
</feature>
<feature type="non-terminal residue" evidence="3">
    <location>
        <position position="1"/>
    </location>
</feature>
<feature type="compositionally biased region" description="Polar residues" evidence="1">
    <location>
        <begin position="3418"/>
        <end position="3434"/>
    </location>
</feature>
<feature type="region of interest" description="Disordered" evidence="1">
    <location>
        <begin position="3037"/>
        <end position="3075"/>
    </location>
</feature>
<organism evidence="3 4">
    <name type="scientific">Adineta ricciae</name>
    <name type="common">Rotifer</name>
    <dbReference type="NCBI Taxonomy" id="249248"/>
    <lineage>
        <taxon>Eukaryota</taxon>
        <taxon>Metazoa</taxon>
        <taxon>Spiralia</taxon>
        <taxon>Gnathifera</taxon>
        <taxon>Rotifera</taxon>
        <taxon>Eurotatoria</taxon>
        <taxon>Bdelloidea</taxon>
        <taxon>Adinetida</taxon>
        <taxon>Adinetidae</taxon>
        <taxon>Adineta</taxon>
    </lineage>
</organism>
<feature type="compositionally biased region" description="Low complexity" evidence="1">
    <location>
        <begin position="2502"/>
        <end position="2953"/>
    </location>
</feature>
<sequence>MIAAVDCTLSKRTVSTFSSPYSLFILLSVLILSIPQIDAQVSLTSINSNACQCDQTLNLLARSEYFRLTTNIPNDQLILSNLFASPYTLSLIRSTTTTPTLTFTFSRGPVDLSAIRISGLTGEFTADITTRTASGTSTTSTGPVQSTNGVISRCLSRVTDIVIKMESIPISTSKQDFQIYLSACETTLPCNCTPIYDIMQDPTYLQRIEVSEASEQLGTLREMIIRNNKTGFQFNPSSTSRNIRVYFKKAIHMGLVQIVTPRSNVKQIRLSYLDENNQTIKNPSFQNWGINYVSEYGRENNSLDKLCPSIPFNGIRVEILQTDSTPVALNVTLKVFVRICDGEGGRRSLCHESNILTRDNVKKYQFQSIQCLSAMAQGYENLNGENCRLKNPEVLVKFNEYQQVYASKIQVQRDHPIYPGNVRQIQAQFYDSNDTLIVDQVTGEPVTWTSPQDDPTILGDFQDIRGMLIKVLKTDNNAAVQRLRLRVLGCYSGVKLATYIIPASRTTRTAATLKSCPNSTDLMAIPTNKIIAMVLNGQKSTDYAALSPTSAGLTAKSGTKVQTWTIDTKTIDAVTSIGLINSPNVVGPIRYTLYDSFDGETTVIGNYVGEIIPVNMEDIQRIEITTDKATLDGQPPRNLKLVLNGCFKEELLRTKAQIEADTTQASVTKIANRPQCDEKNILQRYNVHSITSKDIISDFTNIYIGTKGLTFKKADPKVLIKFVPNDIFVTKMYAEVDNKTGVTDLKTISNVRQICVTLYNYNLTQLTYSNGTLVPELVSSKDDPIIEGWYEGVKAVSVRLCNTTDDAAPRHFRFAVVGCFSSSATYIIGQTGVTIKSGTKTTAGHACSDPLNLLTKPSDYIRAVKANNVAVDRDLFKDGVTTGYTFPTKANSYSILVEFSVPLTVDRMGILPGAGGTNVNDFVATLDQSPDYPEYPGQAGTLIQADADNKQRSYTIQFDIAKTADGSPPKNVRLYIDGCNPLRVATKAQIEADGTTTKSASQCDPKNIMLEENMQEYYSPNILRDLSKAYENRTGVTFITQHPTVRAYFKGTVSISTVALQATYNEKTTNIAKFSLYYLNADGTPYLDPVTGKVLTYTSDSNLAIQHDIIPNLRGLNVTVLETTGGLPSYFRLKVLGCFKATNINPIFLTQSTPSSTTPSSTAPPANISVVGTTVAKSMLCDKKNILVRENMEKFSSPAAPFSDFTQAYKDLKGENLRVGYDQVINAVFNNHICVSDVSVQVNATGRSSSNVAQIEVSYLNVNKSDLLDADGTKVVLRSPLNDPTIVEHSMRCGILGVNIKILRTSDQQAPKAVRVMVEGCYKPVDYYLTTTTPIATQLSKKTSPPTTTPGAAISSFHIACTKPVDMIDTDDVYFSKVAVDGKTILPPYPRSFDMTKSSMTVEFQTVNDATLTSAGLVNSKDAQITQISVENDYDIDTRTNAQGLQINYDPNIELNQGVIFTLTAAKTGVQYPKTVKLFLRACGKPMALNTKAQIEPDTTTTKASISNTTQAAQTTTVTTTIRTMKTKPPVTKQCAKIIDMSTQADKFIASVQVNGRSVAPKTLSDTLSVSKIPTTIDLTFIKEVILQNVTILNPAESKITSISALTDYDFEPVLSQNESNPSVVYTPYMEDVIPLTVEILKVEGNSLPKQVKLGIFGCADPTTINTKAQTEPYTTTSNTQTTVAGVTSTTSSLPNVSSQTTTTVQTTPTPQTTTKTSSPVCENPVELTSFGSQMIASVKLNNKDISPDALKASFALSTVPTTVDILFIKEVIIQNISIANPAESKITSISALTDFDDAPRLSDNPSSPSIKYSPYMEDVIPLSVTIKKTSDGTVPSNTRLSIIGCAKPTTIVTKAQIEQDTTTTSRTSSQPGQTTHPGQPDLTTQPGQPGQTTQPGQPGQTTQPGQPGLTTQPGQPGLTTQPGQPGQTTQPGQPGQPGQTTQPGQPAQTTQPGQPGLTTQPGQPGQTTQPGQPGQTTQPGQPGQTTQSGQPGQTTQPGQPGLTTHQGQPGQTTQPGQPGQTTQPGQPGQTTQSGQPGQTTQPGQPGQTTQPGQPGQTTQPGQPGQTTQSGQPGQTTQPGQPGLTTHQGQPGQTTQPGQPGQTTQPGQPGQTTQSGQPGQTTQSGQPGQTTQPGQPGQTTQPGQPGQTTQPGQPGQTTQPGQPGLTTQPGQPSTTTKQCAEMEAIDEPTSKKIIVTPNELPQDKKADLQPTSKNGVSFPTNDRTPTFIVNFDKPAEVQSVTIPRDKTQGANIEQFQVTLFFPNGSKVNPTPIQSTNSPKDDKSKPATVDSSKLPSNTPTSKVEVTVVKTTDGESPKGVVLSVKACTESSTTPSAISTSAVTTSTTAKISSAVCENPVELTSFGSQMIASVKLNKKDISPDALKASFALSTVPTTVDILFIKEVIIQNISIANPAESKITSISALTDFDDAPRLSDNPSSPSIKYSPYMEDVIPLSVTIKKTSDGTVPSNTRLSIIGCAKPTTIVTKAQIEQDTTTTSRTSSQPGQTTQPGQPGLTTQPGQPGLTTQPGQPGQTTQPGQPGLTTQPGQPGLTTQPGQPGLTTQPGQPGQTTQPGQPGQTTQPGQPGLTTQPGQPGLTTQPGQPGQTTQPGQPGLTTQPGQPGLTTQPGQPGLTTQPAQPGQTTQPGQAGLTTQPGQPGITTQPGQPGQTTQPGQPGQTTQPGQPGQPGQTTQPGQPGLTTQPGQPGITTQPGQPGQTTQPGQPGLTTQPGQPGQTTQPGQPGLTTQPGQPGLTTQPGQPGQTTQPAQPGQTTQPGQAGLTTQPGQPGITTQRGQPGQTTQPGQPGQTTQPGQPGLTTQPGQPGQTTQPGQPGQTTQLGQPGLTTQPGQPGLTTQPAQPGQTTQPGQPGQTTQPGQPGQTTQPGQAGLTTQPGQPGQTSQPGQPGQTTQPGQPGLTTQRGQPGFTTQPGQPGQTTQPGQPGQTTQPGQPSTTTKQCAEMEAIDEPTSKKIIVTPNELPQDKKADLQPTSKNGVSFPTNDRTPTFVVNFEKPAEVQSVTIPRDKTQGANIEQFQVTLFFPNGSKVNPTPIQSTDSPKDDKSKPATVDSSKLPSNTPTSKVEVTVVKTTDGESPKGVVLSVKACTESSTTPPSTSTSTVTTGTTAKTSNAVCENPVELTSFGSQMIASVKLNNKDISPDALKASFALSTVPTTVDILFIKEVIIQNISIANPAESKITSISALTDFDDAPRLSDNPSSPSIKYSPYIEDVIPLSVTIKKTSDGTVPTNTRLSIIGCAKPTTTGTTAPVEQDTTTTSRTSSQPGHTTTSGQPSAPGQTAISEQPSQPAQTSSTGTFTTSFSVSTFLGSSPTSTITGTTKKQCAEMEAIDEPTSKKITVFPDDIPQNKKTDFQPTSNTGVSFPSNDKKPTITVNFDKPAEVQSVTIPRDKTQGANVEQFEVTFYSPNGSKVNPTPIQSTDSPKDDKLKPPTVDSSKIPADTPVSKVQVTVVKTTDDESPKGVVLKVRACVEPTTGASGQPTQPGQTGGSGQPTQPGQTPASGQPTQPGQTGGSVQPTQPGQTDAAGATSAASLLSTLFSSTTTSIITGTTKKQCAEMEAIDEPTSKKITVFPDDIPQNKKTDFQPTSNTG</sequence>